<feature type="transmembrane region" description="Helical" evidence="1">
    <location>
        <begin position="56"/>
        <end position="80"/>
    </location>
</feature>
<dbReference type="eggNOG" id="ENOG5032H5C">
    <property type="taxonomic scope" value="Bacteria"/>
</dbReference>
<dbReference type="STRING" id="497965.Cyan7822_3394"/>
<proteinExistence type="predicted"/>
<evidence type="ECO:0000313" key="2">
    <source>
        <dbReference type="EMBL" id="ADN15344.1"/>
    </source>
</evidence>
<dbReference type="KEGG" id="cyj:Cyan7822_3394"/>
<feature type="transmembrane region" description="Helical" evidence="1">
    <location>
        <begin position="141"/>
        <end position="162"/>
    </location>
</feature>
<organism evidence="2 3">
    <name type="scientific">Gloeothece verrucosa (strain PCC 7822)</name>
    <name type="common">Cyanothece sp. (strain PCC 7822)</name>
    <dbReference type="NCBI Taxonomy" id="497965"/>
    <lineage>
        <taxon>Bacteria</taxon>
        <taxon>Bacillati</taxon>
        <taxon>Cyanobacteriota</taxon>
        <taxon>Cyanophyceae</taxon>
        <taxon>Oscillatoriophycideae</taxon>
        <taxon>Chroococcales</taxon>
        <taxon>Aphanothecaceae</taxon>
        <taxon>Gloeothece</taxon>
        <taxon>Gloeothece verrucosa</taxon>
    </lineage>
</organism>
<feature type="transmembrane region" description="Helical" evidence="1">
    <location>
        <begin position="12"/>
        <end position="36"/>
    </location>
</feature>
<sequence>MNTYSERGLNQINWPILVMFVLGFWLSASIVLDLVIMPGLSASGMMATKGFASAGYLIFGVFNRLELLCAAVVLSGILVFRRHHTLTHSHETWSIILSAFLLIIALIYTYILTPYMSGLGLQLNQFDPINPMSGVMLPMQWSYWILEACKLLLGVTLLRWCYKDSCLVP</sequence>
<dbReference type="RefSeq" id="WP_013323413.1">
    <property type="nucleotide sequence ID" value="NC_014501.1"/>
</dbReference>
<dbReference type="Proteomes" id="UP000008206">
    <property type="component" value="Chromosome"/>
</dbReference>
<dbReference type="HOGENOM" id="CLU_1515475_0_0_3"/>
<evidence type="ECO:0000313" key="3">
    <source>
        <dbReference type="Proteomes" id="UP000008206"/>
    </source>
</evidence>
<keyword evidence="3" id="KW-1185">Reference proteome</keyword>
<keyword evidence="1" id="KW-1133">Transmembrane helix</keyword>
<feature type="transmembrane region" description="Helical" evidence="1">
    <location>
        <begin position="92"/>
        <end position="111"/>
    </location>
</feature>
<accession>E0UDN1</accession>
<gene>
    <name evidence="2" type="ordered locus">Cyan7822_3394</name>
</gene>
<protein>
    <submittedName>
        <fullName evidence="2">Uncharacterized protein</fullName>
    </submittedName>
</protein>
<keyword evidence="1" id="KW-0472">Membrane</keyword>
<dbReference type="AlphaFoldDB" id="E0UDN1"/>
<dbReference type="OrthoDB" id="463671at2"/>
<name>E0UDN1_GLOV7</name>
<evidence type="ECO:0000256" key="1">
    <source>
        <dbReference type="SAM" id="Phobius"/>
    </source>
</evidence>
<reference evidence="3" key="1">
    <citation type="journal article" date="2011" name="MBio">
        <title>Novel metabolic attributes of the genus Cyanothece, comprising a group of unicellular nitrogen-fixing Cyanobacteria.</title>
        <authorList>
            <person name="Bandyopadhyay A."/>
            <person name="Elvitigala T."/>
            <person name="Welsh E."/>
            <person name="Stockel J."/>
            <person name="Liberton M."/>
            <person name="Min H."/>
            <person name="Sherman L.A."/>
            <person name="Pakrasi H.B."/>
        </authorList>
    </citation>
    <scope>NUCLEOTIDE SEQUENCE [LARGE SCALE GENOMIC DNA]</scope>
    <source>
        <strain evidence="3">PCC 7822</strain>
    </source>
</reference>
<dbReference type="EMBL" id="CP002198">
    <property type="protein sequence ID" value="ADN15344.1"/>
    <property type="molecule type" value="Genomic_DNA"/>
</dbReference>
<keyword evidence="1" id="KW-0812">Transmembrane</keyword>